<dbReference type="PANTHER" id="PTHR39650:SF1">
    <property type="entry name" value="CDP-ARCHAEOL SYNTHASE"/>
    <property type="match status" value="1"/>
</dbReference>
<proteinExistence type="predicted"/>
<feature type="transmembrane region" description="Helical" evidence="1">
    <location>
        <begin position="6"/>
        <end position="24"/>
    </location>
</feature>
<dbReference type="EMBL" id="MHCN01000019">
    <property type="protein sequence ID" value="OGY20959.1"/>
    <property type="molecule type" value="Genomic_DNA"/>
</dbReference>
<feature type="transmembrane region" description="Helical" evidence="1">
    <location>
        <begin position="56"/>
        <end position="78"/>
    </location>
</feature>
<dbReference type="Proteomes" id="UP000176299">
    <property type="component" value="Unassembled WGS sequence"/>
</dbReference>
<name>A0A1G1VZX9_9BACT</name>
<evidence type="ECO:0008006" key="4">
    <source>
        <dbReference type="Google" id="ProtNLM"/>
    </source>
</evidence>
<dbReference type="InterPro" id="IPR032690">
    <property type="entry name" value="CarS"/>
</dbReference>
<gene>
    <name evidence="2" type="ORF">A2113_01490</name>
</gene>
<dbReference type="PANTHER" id="PTHR39650">
    <property type="entry name" value="CDP-ARCHAEOL SYNTHASE"/>
    <property type="match status" value="1"/>
</dbReference>
<keyword evidence="1" id="KW-0812">Transmembrane</keyword>
<evidence type="ECO:0000313" key="3">
    <source>
        <dbReference type="Proteomes" id="UP000176299"/>
    </source>
</evidence>
<sequence>MISLITYLILPLLLSGIIHHFLVIKYDLLKFLRIPVDFGLTLFGKRLFGNSKTFRGFAVMIVLTGFFMFLLSYIFTSIQLKAEPFIAGSFLGLGYSLGELPTSFLKRRLSMPAGKQEKGVKGVFFYSLEQIDSVIGALIIAQFLVPLNITANSLLFITGVAFHLALDLVLYFRGYKTNLDKPFYLKQETS</sequence>
<keyword evidence="1" id="KW-1133">Transmembrane helix</keyword>
<feature type="transmembrane region" description="Helical" evidence="1">
    <location>
        <begin position="123"/>
        <end position="145"/>
    </location>
</feature>
<organism evidence="2 3">
    <name type="scientific">Candidatus Woykebacteria bacterium GWA1_44_8</name>
    <dbReference type="NCBI Taxonomy" id="1802591"/>
    <lineage>
        <taxon>Bacteria</taxon>
        <taxon>Candidatus Woykeibacteriota</taxon>
    </lineage>
</organism>
<evidence type="ECO:0000256" key="1">
    <source>
        <dbReference type="SAM" id="Phobius"/>
    </source>
</evidence>
<protein>
    <recommendedName>
        <fullName evidence="4">CDP-diglyceride synthetase</fullName>
    </recommendedName>
</protein>
<reference evidence="2 3" key="1">
    <citation type="journal article" date="2016" name="Nat. Commun.">
        <title>Thousands of microbial genomes shed light on interconnected biogeochemical processes in an aquifer system.</title>
        <authorList>
            <person name="Anantharaman K."/>
            <person name="Brown C.T."/>
            <person name="Hug L.A."/>
            <person name="Sharon I."/>
            <person name="Castelle C.J."/>
            <person name="Probst A.J."/>
            <person name="Thomas B.C."/>
            <person name="Singh A."/>
            <person name="Wilkins M.J."/>
            <person name="Karaoz U."/>
            <person name="Brodie E.L."/>
            <person name="Williams K.H."/>
            <person name="Hubbard S.S."/>
            <person name="Banfield J.F."/>
        </authorList>
    </citation>
    <scope>NUCLEOTIDE SEQUENCE [LARGE SCALE GENOMIC DNA]</scope>
</reference>
<comment type="caution">
    <text evidence="2">The sequence shown here is derived from an EMBL/GenBank/DDBJ whole genome shotgun (WGS) entry which is preliminary data.</text>
</comment>
<dbReference type="Pfam" id="PF01864">
    <property type="entry name" value="CarS-like"/>
    <property type="match status" value="1"/>
</dbReference>
<accession>A0A1G1VZX9</accession>
<evidence type="ECO:0000313" key="2">
    <source>
        <dbReference type="EMBL" id="OGY20959.1"/>
    </source>
</evidence>
<feature type="transmembrane region" description="Helical" evidence="1">
    <location>
        <begin position="151"/>
        <end position="172"/>
    </location>
</feature>
<keyword evidence="1" id="KW-0472">Membrane</keyword>
<dbReference type="AlphaFoldDB" id="A0A1G1VZX9"/>
<dbReference type="STRING" id="1802591.A2113_01490"/>